<comment type="caution">
    <text evidence="1">The sequence shown here is derived from an EMBL/GenBank/DDBJ whole genome shotgun (WGS) entry which is preliminary data.</text>
</comment>
<protein>
    <submittedName>
        <fullName evidence="1">HAD family hydrolase</fullName>
    </submittedName>
</protein>
<dbReference type="RefSeq" id="WP_160617613.1">
    <property type="nucleotide sequence ID" value="NZ_WTYR01000001.1"/>
</dbReference>
<dbReference type="SUPFAM" id="SSF56784">
    <property type="entry name" value="HAD-like"/>
    <property type="match status" value="1"/>
</dbReference>
<dbReference type="Proteomes" id="UP000429229">
    <property type="component" value="Unassembled WGS sequence"/>
</dbReference>
<name>A0A6I4U9W1_9SPHN</name>
<dbReference type="AlphaFoldDB" id="A0A6I4U9W1"/>
<gene>
    <name evidence="1" type="ORF">GRI68_12710</name>
</gene>
<proteinExistence type="predicted"/>
<dbReference type="Gene3D" id="3.40.50.1000">
    <property type="entry name" value="HAD superfamily/HAD-like"/>
    <property type="match status" value="1"/>
</dbReference>
<dbReference type="EMBL" id="WTYR01000001">
    <property type="protein sequence ID" value="MXP11041.1"/>
    <property type="molecule type" value="Genomic_DNA"/>
</dbReference>
<accession>A0A6I4U9W1</accession>
<dbReference type="GO" id="GO:0016787">
    <property type="term" value="F:hydrolase activity"/>
    <property type="evidence" value="ECO:0007669"/>
    <property type="project" value="UniProtKB-KW"/>
</dbReference>
<sequence length="211" mass="23684">MSGAAKPEANRPLVICDCDEVLLRMVGPFRDWLASEHDIDFTLKNDFSDALRYRAKGEPVERQDVWRLLAAFFDTEMDRQDPFPGAIEALNTLAETADVVILTNLLDERAQARKAQLAGHGLDIEVYTNQGPKGPAIRRIVEEHAPGKVAFIDDLPQHHASAAQDYPDSIRLHMCGEPELSPHIDCAYEAGHAHARIDNWDEALPWLLERL</sequence>
<dbReference type="OrthoDB" id="7192139at2"/>
<evidence type="ECO:0000313" key="2">
    <source>
        <dbReference type="Proteomes" id="UP000429229"/>
    </source>
</evidence>
<reference evidence="1 2" key="1">
    <citation type="submission" date="2019-12" db="EMBL/GenBank/DDBJ databases">
        <title>Genomic-based taxomic classification of the family Erythrobacteraceae.</title>
        <authorList>
            <person name="Xu L."/>
        </authorList>
    </citation>
    <scope>NUCLEOTIDE SEQUENCE [LARGE SCALE GENOMIC DNA]</scope>
    <source>
        <strain evidence="1 2">LMG 29519</strain>
    </source>
</reference>
<dbReference type="InterPro" id="IPR036412">
    <property type="entry name" value="HAD-like_sf"/>
</dbReference>
<organism evidence="1 2">
    <name type="scientific">Alteriqipengyuania halimionae</name>
    <dbReference type="NCBI Taxonomy" id="1926630"/>
    <lineage>
        <taxon>Bacteria</taxon>
        <taxon>Pseudomonadati</taxon>
        <taxon>Pseudomonadota</taxon>
        <taxon>Alphaproteobacteria</taxon>
        <taxon>Sphingomonadales</taxon>
        <taxon>Erythrobacteraceae</taxon>
        <taxon>Alteriqipengyuania</taxon>
    </lineage>
</organism>
<evidence type="ECO:0000313" key="1">
    <source>
        <dbReference type="EMBL" id="MXP11041.1"/>
    </source>
</evidence>
<keyword evidence="2" id="KW-1185">Reference proteome</keyword>
<keyword evidence="1" id="KW-0378">Hydrolase</keyword>
<dbReference type="InterPro" id="IPR023214">
    <property type="entry name" value="HAD_sf"/>
</dbReference>